<sequence>MISKIAPRTTLHVIKSTQFKTIEINFHFIEPLNAHRLSARSLLASVLESRSADFTSQAAMAAKLAQLYGAGFSINVAKNGTYSFLTVRLVLVNPRFLPTQSSLVTDGLHFIYQVLQRPYLVNGHFDEQVVQRERTNLLAYLRAAQDDKQFYANLMAQAYYYQTTAQQTPSFGDAQVVQHLQASDLMDAYQSLFTEDQVVIEVLGDVDEQTVLQGLTPFQWGQLPLTLPTIFYHQPLQKQQTRRLYLPRVQQGKLSLVYQVPAYFYQHNYPAWLVTNALFGGTTQSLLFLHVREQQQLAYYADSTLDPFCGALLVQSGIDAHDYQQVVATIQQQVQLLRDGQITATLLQQNKQSLLNDFVMHLDTSRNLLNRALYADLLRQHLPDVSEFTTLINAVTIADVQACAAQMQLQVQLCVMNEEDQ</sequence>
<dbReference type="InterPro" id="IPR011249">
    <property type="entry name" value="Metalloenz_LuxS/M16"/>
</dbReference>
<proteinExistence type="predicted"/>
<name>A0A948X048_9LACO</name>
<reference evidence="2" key="2">
    <citation type="submission" date="2021-04" db="EMBL/GenBank/DDBJ databases">
        <authorList>
            <person name="Gilroy R."/>
        </authorList>
    </citation>
    <scope>NUCLEOTIDE SEQUENCE</scope>
    <source>
        <strain evidence="2">F6-6636</strain>
    </source>
</reference>
<dbReference type="InterPro" id="IPR050361">
    <property type="entry name" value="MPP/UQCRC_Complex"/>
</dbReference>
<evidence type="ECO:0000313" key="3">
    <source>
        <dbReference type="Proteomes" id="UP000777303"/>
    </source>
</evidence>
<dbReference type="NCBIfam" id="NF047422">
    <property type="entry name" value="YfmF_fam"/>
    <property type="match status" value="1"/>
</dbReference>
<dbReference type="EMBL" id="JAHLFS010000006">
    <property type="protein sequence ID" value="MBU3851162.1"/>
    <property type="molecule type" value="Genomic_DNA"/>
</dbReference>
<evidence type="ECO:0000259" key="1">
    <source>
        <dbReference type="Pfam" id="PF05193"/>
    </source>
</evidence>
<dbReference type="Gene3D" id="3.30.830.10">
    <property type="entry name" value="Metalloenzyme, LuxS/M16 peptidase-like"/>
    <property type="match status" value="2"/>
</dbReference>
<dbReference type="InterPro" id="IPR007863">
    <property type="entry name" value="Peptidase_M16_C"/>
</dbReference>
<dbReference type="Proteomes" id="UP000777303">
    <property type="component" value="Unassembled WGS sequence"/>
</dbReference>
<reference evidence="2" key="1">
    <citation type="journal article" date="2021" name="PeerJ">
        <title>Extensive microbial diversity within the chicken gut microbiome revealed by metagenomics and culture.</title>
        <authorList>
            <person name="Gilroy R."/>
            <person name="Ravi A."/>
            <person name="Getino M."/>
            <person name="Pursley I."/>
            <person name="Horton D.L."/>
            <person name="Alikhan N.F."/>
            <person name="Baker D."/>
            <person name="Gharbi K."/>
            <person name="Hall N."/>
            <person name="Watson M."/>
            <person name="Adriaenssens E.M."/>
            <person name="Foster-Nyarko E."/>
            <person name="Jarju S."/>
            <person name="Secka A."/>
            <person name="Antonio M."/>
            <person name="Oren A."/>
            <person name="Chaudhuri R.R."/>
            <person name="La Ragione R."/>
            <person name="Hildebrand F."/>
            <person name="Pallen M.J."/>
        </authorList>
    </citation>
    <scope>NUCLEOTIDE SEQUENCE</scope>
    <source>
        <strain evidence="2">F6-6636</strain>
    </source>
</reference>
<protein>
    <submittedName>
        <fullName evidence="2">Insulinase family protein</fullName>
    </submittedName>
</protein>
<dbReference type="PANTHER" id="PTHR11851">
    <property type="entry name" value="METALLOPROTEASE"/>
    <property type="match status" value="1"/>
</dbReference>
<dbReference type="SUPFAM" id="SSF63411">
    <property type="entry name" value="LuxS/MPP-like metallohydrolase"/>
    <property type="match status" value="2"/>
</dbReference>
<feature type="domain" description="Peptidase M16 C-terminal" evidence="1">
    <location>
        <begin position="180"/>
        <end position="354"/>
    </location>
</feature>
<dbReference type="PANTHER" id="PTHR11851:SF186">
    <property type="entry name" value="INACTIVE METALLOPROTEASE YMFF-RELATED"/>
    <property type="match status" value="1"/>
</dbReference>
<gene>
    <name evidence="2" type="ORF">H9901_00395</name>
</gene>
<organism evidence="2 3">
    <name type="scientific">Candidatus Paralactobacillus gallistercoris</name>
    <dbReference type="NCBI Taxonomy" id="2838724"/>
    <lineage>
        <taxon>Bacteria</taxon>
        <taxon>Bacillati</taxon>
        <taxon>Bacillota</taxon>
        <taxon>Bacilli</taxon>
        <taxon>Lactobacillales</taxon>
        <taxon>Lactobacillaceae</taxon>
        <taxon>Lactobacillus</taxon>
    </lineage>
</organism>
<accession>A0A948X048</accession>
<comment type="caution">
    <text evidence="2">The sequence shown here is derived from an EMBL/GenBank/DDBJ whole genome shotgun (WGS) entry which is preliminary data.</text>
</comment>
<evidence type="ECO:0000313" key="2">
    <source>
        <dbReference type="EMBL" id="MBU3851162.1"/>
    </source>
</evidence>
<dbReference type="Pfam" id="PF05193">
    <property type="entry name" value="Peptidase_M16_C"/>
    <property type="match status" value="1"/>
</dbReference>
<dbReference type="GO" id="GO:0046872">
    <property type="term" value="F:metal ion binding"/>
    <property type="evidence" value="ECO:0007669"/>
    <property type="project" value="InterPro"/>
</dbReference>
<dbReference type="AlphaFoldDB" id="A0A948X048"/>